<comment type="subcellular location">
    <subcellularLocation>
        <location evidence="1">Mitochondrion membrane</location>
    </subcellularLocation>
</comment>
<protein>
    <submittedName>
        <fullName evidence="8">DgyrCDS5805</fullName>
    </submittedName>
</protein>
<feature type="domain" description="HIG1" evidence="7">
    <location>
        <begin position="4"/>
        <end position="96"/>
    </location>
</feature>
<dbReference type="AlphaFoldDB" id="A0A7I8VMM0"/>
<dbReference type="PROSITE" id="PS51503">
    <property type="entry name" value="HIG1"/>
    <property type="match status" value="1"/>
</dbReference>
<evidence type="ECO:0000313" key="8">
    <source>
        <dbReference type="EMBL" id="CAD5116968.1"/>
    </source>
</evidence>
<dbReference type="InterPro" id="IPR050355">
    <property type="entry name" value="RCF1"/>
</dbReference>
<keyword evidence="4" id="KW-0496">Mitochondrion</keyword>
<name>A0A7I8VMM0_9ANNE</name>
<evidence type="ECO:0000256" key="3">
    <source>
        <dbReference type="ARBA" id="ARBA00022989"/>
    </source>
</evidence>
<accession>A0A7I8VMM0</accession>
<evidence type="ECO:0000256" key="4">
    <source>
        <dbReference type="ARBA" id="ARBA00023128"/>
    </source>
</evidence>
<dbReference type="InterPro" id="IPR007667">
    <property type="entry name" value="Hypoxia_induced_domain"/>
</dbReference>
<evidence type="ECO:0000256" key="5">
    <source>
        <dbReference type="ARBA" id="ARBA00023136"/>
    </source>
</evidence>
<dbReference type="Gene3D" id="6.10.140.1320">
    <property type="match status" value="1"/>
</dbReference>
<dbReference type="PANTHER" id="PTHR12297">
    <property type="entry name" value="HYPOXIA-INDUCBILE GENE 1 HIG1 -RELATED"/>
    <property type="match status" value="1"/>
</dbReference>
<evidence type="ECO:0000256" key="2">
    <source>
        <dbReference type="ARBA" id="ARBA00022692"/>
    </source>
</evidence>
<organism evidence="8 9">
    <name type="scientific">Dimorphilus gyrociliatus</name>
    <dbReference type="NCBI Taxonomy" id="2664684"/>
    <lineage>
        <taxon>Eukaryota</taxon>
        <taxon>Metazoa</taxon>
        <taxon>Spiralia</taxon>
        <taxon>Lophotrochozoa</taxon>
        <taxon>Annelida</taxon>
        <taxon>Polychaeta</taxon>
        <taxon>Polychaeta incertae sedis</taxon>
        <taxon>Dinophilidae</taxon>
        <taxon>Dimorphilus</taxon>
    </lineage>
</organism>
<dbReference type="EMBL" id="CAJFCJ010000007">
    <property type="protein sequence ID" value="CAD5116968.1"/>
    <property type="molecule type" value="Genomic_DNA"/>
</dbReference>
<feature type="transmembrane region" description="Helical" evidence="6">
    <location>
        <begin position="32"/>
        <end position="49"/>
    </location>
</feature>
<dbReference type="GO" id="GO:0097250">
    <property type="term" value="P:mitochondrial respirasome assembly"/>
    <property type="evidence" value="ECO:0007669"/>
    <property type="project" value="TreeGrafter"/>
</dbReference>
<dbReference type="OrthoDB" id="10003563at2759"/>
<feature type="transmembrane region" description="Helical" evidence="6">
    <location>
        <begin position="69"/>
        <end position="87"/>
    </location>
</feature>
<dbReference type="GO" id="GO:0031966">
    <property type="term" value="C:mitochondrial membrane"/>
    <property type="evidence" value="ECO:0007669"/>
    <property type="project" value="UniProtKB-SubCell"/>
</dbReference>
<keyword evidence="5 6" id="KW-0472">Membrane</keyword>
<evidence type="ECO:0000256" key="6">
    <source>
        <dbReference type="SAM" id="Phobius"/>
    </source>
</evidence>
<keyword evidence="9" id="KW-1185">Reference proteome</keyword>
<evidence type="ECO:0000259" key="7">
    <source>
        <dbReference type="PROSITE" id="PS51503"/>
    </source>
</evidence>
<evidence type="ECO:0000313" key="9">
    <source>
        <dbReference type="Proteomes" id="UP000549394"/>
    </source>
</evidence>
<keyword evidence="2 6" id="KW-0812">Transmembrane</keyword>
<comment type="caution">
    <text evidence="8">The sequence shown here is derived from an EMBL/GenBank/DDBJ whole genome shotgun (WGS) entry which is preliminary data.</text>
</comment>
<reference evidence="8 9" key="1">
    <citation type="submission" date="2020-08" db="EMBL/GenBank/DDBJ databases">
        <authorList>
            <person name="Hejnol A."/>
        </authorList>
    </citation>
    <scope>NUCLEOTIDE SEQUENCE [LARGE SCALE GENOMIC DNA]</scope>
</reference>
<proteinExistence type="predicted"/>
<dbReference type="PANTHER" id="PTHR12297:SF3">
    <property type="entry name" value="HIG1 DOMAIN FAMILY MEMBER 1A"/>
    <property type="match status" value="1"/>
</dbReference>
<dbReference type="Pfam" id="PF04588">
    <property type="entry name" value="HIG_1_N"/>
    <property type="match status" value="1"/>
</dbReference>
<evidence type="ECO:0000256" key="1">
    <source>
        <dbReference type="ARBA" id="ARBA00004325"/>
    </source>
</evidence>
<sequence>MPEQNASQPVLEYGNTETVGGKLWKKTKNEPFVPLGLLGMISALGYGFYKYKHRGNMSTSVYLMHLRVQAQSMVVGAMTVGVAYTLFRDYWKKSQNGNGNGNGKH</sequence>
<gene>
    <name evidence="8" type="ORF">DGYR_LOCUS5545</name>
</gene>
<dbReference type="Proteomes" id="UP000549394">
    <property type="component" value="Unassembled WGS sequence"/>
</dbReference>
<keyword evidence="3 6" id="KW-1133">Transmembrane helix</keyword>